<dbReference type="PROSITE" id="PS01081">
    <property type="entry name" value="HTH_TETR_1"/>
    <property type="match status" value="1"/>
</dbReference>
<dbReference type="InterPro" id="IPR050109">
    <property type="entry name" value="HTH-type_TetR-like_transc_reg"/>
</dbReference>
<evidence type="ECO:0000313" key="4">
    <source>
        <dbReference type="EMBL" id="GLL11815.1"/>
    </source>
</evidence>
<organism evidence="4 5">
    <name type="scientific">Pseudonocardia halophobica</name>
    <dbReference type="NCBI Taxonomy" id="29401"/>
    <lineage>
        <taxon>Bacteria</taxon>
        <taxon>Bacillati</taxon>
        <taxon>Actinomycetota</taxon>
        <taxon>Actinomycetes</taxon>
        <taxon>Pseudonocardiales</taxon>
        <taxon>Pseudonocardiaceae</taxon>
        <taxon>Pseudonocardia</taxon>
    </lineage>
</organism>
<dbReference type="Gene3D" id="1.10.357.10">
    <property type="entry name" value="Tetracycline Repressor, domain 2"/>
    <property type="match status" value="1"/>
</dbReference>
<protein>
    <submittedName>
        <fullName evidence="4">TetR family transcriptional regulator</fullName>
    </submittedName>
</protein>
<dbReference type="EMBL" id="BSFQ01000010">
    <property type="protein sequence ID" value="GLL11815.1"/>
    <property type="molecule type" value="Genomic_DNA"/>
</dbReference>
<sequence length="214" mass="22826">MGRVTAESTRAGERILAGLDLWAEWPTATQRAIVGAALESFAERGFHGTSLKHIAQGSGLSTAALYVHFASKEELLFALSRRGHTIALELVRAAAVEPDPAAAMRVLVYSFTRWHAEQRTTARVVQYEQGALTAAHAEVVAELRRDTERVVRGLIDRGVAAGAFTVPDVRGATAAVLSLGIDVARWFVPGGPWTPDALGLLYAGLAGRMLGMPA</sequence>
<dbReference type="Pfam" id="PF17932">
    <property type="entry name" value="TetR_C_24"/>
    <property type="match status" value="1"/>
</dbReference>
<dbReference type="SUPFAM" id="SSF48498">
    <property type="entry name" value="Tetracyclin repressor-like, C-terminal domain"/>
    <property type="match status" value="1"/>
</dbReference>
<dbReference type="SUPFAM" id="SSF46689">
    <property type="entry name" value="Homeodomain-like"/>
    <property type="match status" value="1"/>
</dbReference>
<dbReference type="PANTHER" id="PTHR30055:SF200">
    <property type="entry name" value="HTH-TYPE TRANSCRIPTIONAL REPRESSOR BDCR"/>
    <property type="match status" value="1"/>
</dbReference>
<dbReference type="InterPro" id="IPR036271">
    <property type="entry name" value="Tet_transcr_reg_TetR-rel_C_sf"/>
</dbReference>
<dbReference type="GO" id="GO:0000976">
    <property type="term" value="F:transcription cis-regulatory region binding"/>
    <property type="evidence" value="ECO:0007669"/>
    <property type="project" value="TreeGrafter"/>
</dbReference>
<accession>A0A9W6NVY2</accession>
<dbReference type="PANTHER" id="PTHR30055">
    <property type="entry name" value="HTH-TYPE TRANSCRIPTIONAL REGULATOR RUTR"/>
    <property type="match status" value="1"/>
</dbReference>
<name>A0A9W6NVY2_9PSEU</name>
<proteinExistence type="predicted"/>
<keyword evidence="5" id="KW-1185">Reference proteome</keyword>
<dbReference type="Pfam" id="PF00440">
    <property type="entry name" value="TetR_N"/>
    <property type="match status" value="1"/>
</dbReference>
<gene>
    <name evidence="4" type="ORF">GCM10017577_29560</name>
</gene>
<dbReference type="InterPro" id="IPR001647">
    <property type="entry name" value="HTH_TetR"/>
</dbReference>
<evidence type="ECO:0000256" key="1">
    <source>
        <dbReference type="ARBA" id="ARBA00023125"/>
    </source>
</evidence>
<dbReference type="InterPro" id="IPR041490">
    <property type="entry name" value="KstR2_TetR_C"/>
</dbReference>
<evidence type="ECO:0000256" key="2">
    <source>
        <dbReference type="PROSITE-ProRule" id="PRU00335"/>
    </source>
</evidence>
<feature type="DNA-binding region" description="H-T-H motif" evidence="2">
    <location>
        <begin position="50"/>
        <end position="69"/>
    </location>
</feature>
<dbReference type="PRINTS" id="PR00455">
    <property type="entry name" value="HTHTETR"/>
</dbReference>
<dbReference type="GO" id="GO:0003700">
    <property type="term" value="F:DNA-binding transcription factor activity"/>
    <property type="evidence" value="ECO:0007669"/>
    <property type="project" value="TreeGrafter"/>
</dbReference>
<evidence type="ECO:0000259" key="3">
    <source>
        <dbReference type="PROSITE" id="PS50977"/>
    </source>
</evidence>
<dbReference type="RefSeq" id="WP_081923602.1">
    <property type="nucleotide sequence ID" value="NZ_BAAAUZ010000010.1"/>
</dbReference>
<feature type="domain" description="HTH tetR-type" evidence="3">
    <location>
        <begin position="27"/>
        <end position="87"/>
    </location>
</feature>
<dbReference type="InterPro" id="IPR009057">
    <property type="entry name" value="Homeodomain-like_sf"/>
</dbReference>
<reference evidence="4" key="2">
    <citation type="submission" date="2023-01" db="EMBL/GenBank/DDBJ databases">
        <authorList>
            <person name="Sun Q."/>
            <person name="Evtushenko L."/>
        </authorList>
    </citation>
    <scope>NUCLEOTIDE SEQUENCE</scope>
    <source>
        <strain evidence="4">VKM Ac-1069</strain>
    </source>
</reference>
<reference evidence="4" key="1">
    <citation type="journal article" date="2014" name="Int. J. Syst. Evol. Microbiol.">
        <title>Complete genome sequence of Corynebacterium casei LMG S-19264T (=DSM 44701T), isolated from a smear-ripened cheese.</title>
        <authorList>
            <consortium name="US DOE Joint Genome Institute (JGI-PGF)"/>
            <person name="Walter F."/>
            <person name="Albersmeier A."/>
            <person name="Kalinowski J."/>
            <person name="Ruckert C."/>
        </authorList>
    </citation>
    <scope>NUCLEOTIDE SEQUENCE</scope>
    <source>
        <strain evidence="4">VKM Ac-1069</strain>
    </source>
</reference>
<dbReference type="AlphaFoldDB" id="A0A9W6NVY2"/>
<dbReference type="PROSITE" id="PS50977">
    <property type="entry name" value="HTH_TETR_2"/>
    <property type="match status" value="1"/>
</dbReference>
<dbReference type="InterPro" id="IPR023772">
    <property type="entry name" value="DNA-bd_HTH_TetR-type_CS"/>
</dbReference>
<comment type="caution">
    <text evidence="4">The sequence shown here is derived from an EMBL/GenBank/DDBJ whole genome shotgun (WGS) entry which is preliminary data.</text>
</comment>
<dbReference type="Proteomes" id="UP001143463">
    <property type="component" value="Unassembled WGS sequence"/>
</dbReference>
<evidence type="ECO:0000313" key="5">
    <source>
        <dbReference type="Proteomes" id="UP001143463"/>
    </source>
</evidence>
<keyword evidence="1 2" id="KW-0238">DNA-binding</keyword>